<evidence type="ECO:0000259" key="9">
    <source>
        <dbReference type="PROSITE" id="PS50261"/>
    </source>
</evidence>
<evidence type="ECO:0000313" key="11">
    <source>
        <dbReference type="Proteomes" id="UP001314229"/>
    </source>
</evidence>
<feature type="region of interest" description="Disordered" evidence="6">
    <location>
        <begin position="111"/>
        <end position="133"/>
    </location>
</feature>
<dbReference type="InterPro" id="IPR057244">
    <property type="entry name" value="GAIN_B"/>
</dbReference>
<evidence type="ECO:0000259" key="8">
    <source>
        <dbReference type="PROSITE" id="PS50221"/>
    </source>
</evidence>
<keyword evidence="11" id="KW-1185">Reference proteome</keyword>
<feature type="transmembrane region" description="Helical" evidence="7">
    <location>
        <begin position="518"/>
        <end position="539"/>
    </location>
</feature>
<evidence type="ECO:0000256" key="1">
    <source>
        <dbReference type="ARBA" id="ARBA00004141"/>
    </source>
</evidence>
<dbReference type="PROSITE" id="PS50261">
    <property type="entry name" value="G_PROTEIN_RECEP_F2_4"/>
    <property type="match status" value="1"/>
</dbReference>
<dbReference type="GO" id="GO:0007189">
    <property type="term" value="P:adenylate cyclase-activating G protein-coupled receptor signaling pathway"/>
    <property type="evidence" value="ECO:0007669"/>
    <property type="project" value="TreeGrafter"/>
</dbReference>
<keyword evidence="4 7" id="KW-0472">Membrane</keyword>
<keyword evidence="2 7" id="KW-0812">Transmembrane</keyword>
<feature type="transmembrane region" description="Helical" evidence="7">
    <location>
        <begin position="677"/>
        <end position="696"/>
    </location>
</feature>
<feature type="transmembrane region" description="Helical" evidence="7">
    <location>
        <begin position="447"/>
        <end position="464"/>
    </location>
</feature>
<proteinExistence type="predicted"/>
<dbReference type="PROSITE" id="PS50221">
    <property type="entry name" value="GAIN_B"/>
    <property type="match status" value="1"/>
</dbReference>
<dbReference type="Gene3D" id="2.60.220.50">
    <property type="match status" value="1"/>
</dbReference>
<dbReference type="PRINTS" id="PR00249">
    <property type="entry name" value="GPCRSECRETIN"/>
</dbReference>
<comment type="caution">
    <text evidence="10">The sequence shown here is derived from an EMBL/GenBank/DDBJ whole genome shotgun (WGS) entry which is preliminary data.</text>
</comment>
<feature type="transmembrane region" description="Helical" evidence="7">
    <location>
        <begin position="607"/>
        <end position="629"/>
    </location>
</feature>
<dbReference type="Pfam" id="PF01825">
    <property type="entry name" value="GPS"/>
    <property type="match status" value="1"/>
</dbReference>
<feature type="domain" description="G-protein coupled receptors family 2 profile 2" evidence="9">
    <location>
        <begin position="411"/>
        <end position="699"/>
    </location>
</feature>
<evidence type="ECO:0000256" key="4">
    <source>
        <dbReference type="ARBA" id="ARBA00023136"/>
    </source>
</evidence>
<feature type="transmembrane region" description="Helical" evidence="7">
    <location>
        <begin position="413"/>
        <end position="435"/>
    </location>
</feature>
<dbReference type="Pfam" id="PF00002">
    <property type="entry name" value="7tm_2"/>
    <property type="match status" value="2"/>
</dbReference>
<dbReference type="PANTHER" id="PTHR12011:SF474">
    <property type="entry name" value="ADHESION G PROTEIN-COUPLED RECEPTOR G11-RELATED"/>
    <property type="match status" value="1"/>
</dbReference>
<dbReference type="GO" id="GO:0007166">
    <property type="term" value="P:cell surface receptor signaling pathway"/>
    <property type="evidence" value="ECO:0007669"/>
    <property type="project" value="InterPro"/>
</dbReference>
<evidence type="ECO:0000313" key="10">
    <source>
        <dbReference type="EMBL" id="CAK6975987.1"/>
    </source>
</evidence>
<dbReference type="SMART" id="SM00303">
    <property type="entry name" value="GPS"/>
    <property type="match status" value="1"/>
</dbReference>
<evidence type="ECO:0000256" key="6">
    <source>
        <dbReference type="SAM" id="MobiDB-lite"/>
    </source>
</evidence>
<dbReference type="EMBL" id="CAWUFR010000327">
    <property type="protein sequence ID" value="CAK6975987.1"/>
    <property type="molecule type" value="Genomic_DNA"/>
</dbReference>
<dbReference type="InterPro" id="IPR000832">
    <property type="entry name" value="GPCR_2_secretin-like"/>
</dbReference>
<feature type="compositionally biased region" description="Acidic residues" evidence="6">
    <location>
        <begin position="121"/>
        <end position="132"/>
    </location>
</feature>
<evidence type="ECO:0000256" key="7">
    <source>
        <dbReference type="SAM" id="Phobius"/>
    </source>
</evidence>
<evidence type="ECO:0000256" key="2">
    <source>
        <dbReference type="ARBA" id="ARBA00022692"/>
    </source>
</evidence>
<keyword evidence="5" id="KW-1015">Disulfide bond</keyword>
<accession>A0AAV1PVP0</accession>
<dbReference type="InterPro" id="IPR046338">
    <property type="entry name" value="GAIN_dom_sf"/>
</dbReference>
<feature type="transmembrane region" description="Helical" evidence="7">
    <location>
        <begin position="484"/>
        <end position="506"/>
    </location>
</feature>
<dbReference type="InterPro" id="IPR017981">
    <property type="entry name" value="GPCR_2-like_7TM"/>
</dbReference>
<feature type="transmembrane region" description="Helical" evidence="7">
    <location>
        <begin position="649"/>
        <end position="671"/>
    </location>
</feature>
<dbReference type="Gene3D" id="1.20.1070.10">
    <property type="entry name" value="Rhodopsin 7-helix transmembrane proteins"/>
    <property type="match status" value="1"/>
</dbReference>
<evidence type="ECO:0000256" key="3">
    <source>
        <dbReference type="ARBA" id="ARBA00022989"/>
    </source>
</evidence>
<dbReference type="Proteomes" id="UP001314229">
    <property type="component" value="Unassembled WGS sequence"/>
</dbReference>
<comment type="subcellular location">
    <subcellularLocation>
        <location evidence="1">Membrane</location>
        <topology evidence="1">Multi-pass membrane protein</topology>
    </subcellularLocation>
</comment>
<organism evidence="10 11">
    <name type="scientific">Scomber scombrus</name>
    <name type="common">Atlantic mackerel</name>
    <name type="synonym">Scomber vernalis</name>
    <dbReference type="NCBI Taxonomy" id="13677"/>
    <lineage>
        <taxon>Eukaryota</taxon>
        <taxon>Metazoa</taxon>
        <taxon>Chordata</taxon>
        <taxon>Craniata</taxon>
        <taxon>Vertebrata</taxon>
        <taxon>Euteleostomi</taxon>
        <taxon>Actinopterygii</taxon>
        <taxon>Neopterygii</taxon>
        <taxon>Teleostei</taxon>
        <taxon>Neoteleostei</taxon>
        <taxon>Acanthomorphata</taxon>
        <taxon>Pelagiaria</taxon>
        <taxon>Scombriformes</taxon>
        <taxon>Scombridae</taxon>
        <taxon>Scomber</taxon>
    </lineage>
</organism>
<evidence type="ECO:0000256" key="5">
    <source>
        <dbReference type="ARBA" id="ARBA00023157"/>
    </source>
</evidence>
<dbReference type="GO" id="GO:0005886">
    <property type="term" value="C:plasma membrane"/>
    <property type="evidence" value="ECO:0007669"/>
    <property type="project" value="TreeGrafter"/>
</dbReference>
<feature type="domain" description="GAIN-B" evidence="8">
    <location>
        <begin position="257"/>
        <end position="402"/>
    </location>
</feature>
<protein>
    <submittedName>
        <fullName evidence="10">Adhesion G-protein coupled receptor G6-like isoform X2</fullName>
    </submittedName>
</protein>
<sequence length="736" mass="82366">MIMQSSILQNVGNGNKPAVSTGDGGRGLGNIRGCDHNKIFVVADSFGGLLRPGSHQQVDNCIIFVKNTTERTWGKRWPVINMPYLFFSKWHINKELHLYVLCGKKCKATVSSLPGPADTSTESDDTTSEETTEGGPCFVTLLDIKTRCKKPIYNEHFCNMEIPNRPVKQKYFINLNKTQDCFTCDNPVKKPEATIALDTEIKVNEEGKLDPAQAVEFIKDMARYAATINVSSATLSTSDGSAGVLIKMTEPEDVDEVSFGYASSNDSLNIIDNTDYLSTFSRSVTVSKEALEKVDLNMTEKFVTVFRFLNLEEDEKNSTILGNEVLAVEIGAHVANLTDKISVNVRNTTYKGIPSCQSWNGEGSRPNWTDDGCETQYGEDNITCRCSHLTFFAILLTPLNETISSYDLKSLTIITQIGCGLSMFFLAIVLFMYFLLRKAKASKATRIFIHLVVAMFLLNLTFLVNNHVAKLKNSIGCKIMAAVMHYFMLATFTWFAVQAFHIFLQLYRGGNISIHRYVLKVSIVGWVLPSVVVIVLFSIGKYGEQAIYTDDPENIEAMCVMTTFTQTLLHSVDYIKNDTTEPCLISVYLSVPRCWITDNDIHYIVNIGYYALVFLFTFLTFIIILTWLFCLRRIKAGNAETSKNGTSMVIIMGLCCILGITWGFAFFAYGVLRIPSYYIFTTLNSFQGFFLFIYYYKTGHLVDINGGVGKDSTSSTTTLKTAINTSLNPYKEPDKK</sequence>
<keyword evidence="3 7" id="KW-1133">Transmembrane helix</keyword>
<keyword evidence="10" id="KW-0675">Receptor</keyword>
<dbReference type="GO" id="GO:0004930">
    <property type="term" value="F:G protein-coupled receptor activity"/>
    <property type="evidence" value="ECO:0007669"/>
    <property type="project" value="InterPro"/>
</dbReference>
<dbReference type="AlphaFoldDB" id="A0AAV1PVP0"/>
<dbReference type="PANTHER" id="PTHR12011">
    <property type="entry name" value="ADHESION G-PROTEIN COUPLED RECEPTOR"/>
    <property type="match status" value="1"/>
</dbReference>
<gene>
    <name evidence="10" type="ORF">FSCOSCO3_A030848</name>
</gene>
<dbReference type="InterPro" id="IPR000203">
    <property type="entry name" value="GPS"/>
</dbReference>
<name>A0AAV1PVP0_SCOSC</name>
<reference evidence="10 11" key="1">
    <citation type="submission" date="2024-01" db="EMBL/GenBank/DDBJ databases">
        <authorList>
            <person name="Alioto T."/>
            <person name="Alioto T."/>
            <person name="Gomez Garrido J."/>
        </authorList>
    </citation>
    <scope>NUCLEOTIDE SEQUENCE [LARGE SCALE GENOMIC DNA]</scope>
</reference>